<keyword evidence="3" id="KW-1185">Reference proteome</keyword>
<gene>
    <name evidence="2" type="ORF">EDC61_10537</name>
</gene>
<name>A0A4R3JYM6_9PROT</name>
<protein>
    <submittedName>
        <fullName evidence="2">Cyclic nucleotide-binding protein</fullName>
    </submittedName>
</protein>
<proteinExistence type="predicted"/>
<dbReference type="InterPro" id="IPR000595">
    <property type="entry name" value="cNMP-bd_dom"/>
</dbReference>
<organism evidence="2 3">
    <name type="scientific">Sulfuritortus calidifontis</name>
    <dbReference type="NCBI Taxonomy" id="1914471"/>
    <lineage>
        <taxon>Bacteria</taxon>
        <taxon>Pseudomonadati</taxon>
        <taxon>Pseudomonadota</taxon>
        <taxon>Betaproteobacteria</taxon>
        <taxon>Nitrosomonadales</taxon>
        <taxon>Thiobacillaceae</taxon>
        <taxon>Sulfuritortus</taxon>
    </lineage>
</organism>
<dbReference type="InterPro" id="IPR050503">
    <property type="entry name" value="cAMP-dep_PK_reg_su-like"/>
</dbReference>
<dbReference type="PANTHER" id="PTHR11635:SF152">
    <property type="entry name" value="CAMP-DEPENDENT PROTEIN KINASE TYPE I REGULATORY SUBUNIT-RELATED"/>
    <property type="match status" value="1"/>
</dbReference>
<sequence length="169" mass="18356">MDKSALFLEQFAKNAPLIGGLFHGLAHEELGELVGLSEMAVFDGGAEVFREGDAGDTMYVVISGKFAVTRLDALGNEVRLATVGDGEAFGEIVLLEHVRRTATVRALIPSVALCFGRQALEHLPGLTMKLYQNMVLMLARRLRLTTDELLLQETQRRRAAGETGQAAES</sequence>
<dbReference type="PANTHER" id="PTHR11635">
    <property type="entry name" value="CAMP-DEPENDENT PROTEIN KINASE REGULATORY CHAIN"/>
    <property type="match status" value="1"/>
</dbReference>
<dbReference type="EMBL" id="SLZY01000005">
    <property type="protein sequence ID" value="TCS72383.1"/>
    <property type="molecule type" value="Genomic_DNA"/>
</dbReference>
<dbReference type="GO" id="GO:0005952">
    <property type="term" value="C:cAMP-dependent protein kinase complex"/>
    <property type="evidence" value="ECO:0007669"/>
    <property type="project" value="InterPro"/>
</dbReference>
<comment type="caution">
    <text evidence="2">The sequence shown here is derived from an EMBL/GenBank/DDBJ whole genome shotgun (WGS) entry which is preliminary data.</text>
</comment>
<dbReference type="Pfam" id="PF00027">
    <property type="entry name" value="cNMP_binding"/>
    <property type="match status" value="1"/>
</dbReference>
<dbReference type="InterPro" id="IPR018490">
    <property type="entry name" value="cNMP-bd_dom_sf"/>
</dbReference>
<feature type="domain" description="Cyclic nucleotide-binding" evidence="1">
    <location>
        <begin position="21"/>
        <end position="141"/>
    </location>
</feature>
<dbReference type="Proteomes" id="UP000295135">
    <property type="component" value="Unassembled WGS sequence"/>
</dbReference>
<dbReference type="InterPro" id="IPR014710">
    <property type="entry name" value="RmlC-like_jellyroll"/>
</dbReference>
<dbReference type="PROSITE" id="PS50042">
    <property type="entry name" value="CNMP_BINDING_3"/>
    <property type="match status" value="1"/>
</dbReference>
<evidence type="ECO:0000313" key="3">
    <source>
        <dbReference type="Proteomes" id="UP000295135"/>
    </source>
</evidence>
<dbReference type="SMART" id="SM00100">
    <property type="entry name" value="cNMP"/>
    <property type="match status" value="1"/>
</dbReference>
<evidence type="ECO:0000259" key="1">
    <source>
        <dbReference type="PROSITE" id="PS50042"/>
    </source>
</evidence>
<reference evidence="2 3" key="1">
    <citation type="submission" date="2019-03" db="EMBL/GenBank/DDBJ databases">
        <title>Genomic Encyclopedia of Type Strains, Phase IV (KMG-IV): sequencing the most valuable type-strain genomes for metagenomic binning, comparative biology and taxonomic classification.</title>
        <authorList>
            <person name="Goeker M."/>
        </authorList>
    </citation>
    <scope>NUCLEOTIDE SEQUENCE [LARGE SCALE GENOMIC DNA]</scope>
    <source>
        <strain evidence="2 3">DSM 103923</strain>
    </source>
</reference>
<dbReference type="SUPFAM" id="SSF51206">
    <property type="entry name" value="cAMP-binding domain-like"/>
    <property type="match status" value="1"/>
</dbReference>
<accession>A0A4R3JYM6</accession>
<dbReference type="GO" id="GO:0004862">
    <property type="term" value="F:cAMP-dependent protein kinase inhibitor activity"/>
    <property type="evidence" value="ECO:0007669"/>
    <property type="project" value="TreeGrafter"/>
</dbReference>
<dbReference type="OrthoDB" id="8562751at2"/>
<dbReference type="RefSeq" id="WP_126463407.1">
    <property type="nucleotide sequence ID" value="NZ_AP018721.1"/>
</dbReference>
<dbReference type="Gene3D" id="2.60.120.10">
    <property type="entry name" value="Jelly Rolls"/>
    <property type="match status" value="1"/>
</dbReference>
<dbReference type="GO" id="GO:0034236">
    <property type="term" value="F:protein kinase A catalytic subunit binding"/>
    <property type="evidence" value="ECO:0007669"/>
    <property type="project" value="TreeGrafter"/>
</dbReference>
<evidence type="ECO:0000313" key="2">
    <source>
        <dbReference type="EMBL" id="TCS72383.1"/>
    </source>
</evidence>
<dbReference type="CDD" id="cd00038">
    <property type="entry name" value="CAP_ED"/>
    <property type="match status" value="1"/>
</dbReference>
<dbReference type="GO" id="GO:0005829">
    <property type="term" value="C:cytosol"/>
    <property type="evidence" value="ECO:0007669"/>
    <property type="project" value="TreeGrafter"/>
</dbReference>
<dbReference type="GO" id="GO:0030552">
    <property type="term" value="F:cAMP binding"/>
    <property type="evidence" value="ECO:0007669"/>
    <property type="project" value="TreeGrafter"/>
</dbReference>
<dbReference type="AlphaFoldDB" id="A0A4R3JYM6"/>